<evidence type="ECO:0000313" key="14">
    <source>
        <dbReference type="Proteomes" id="UP000215332"/>
    </source>
</evidence>
<dbReference type="SUPFAM" id="SSF54862">
    <property type="entry name" value="4Fe-4S ferredoxins"/>
    <property type="match status" value="1"/>
</dbReference>
<dbReference type="eggNOG" id="COG1146">
    <property type="taxonomic scope" value="Bacteria"/>
</dbReference>
<evidence type="ECO:0000256" key="7">
    <source>
        <dbReference type="ARBA" id="ARBA00022737"/>
    </source>
</evidence>
<accession>A0A239WHA3</accession>
<evidence type="ECO:0000256" key="9">
    <source>
        <dbReference type="ARBA" id="ARBA00023004"/>
    </source>
</evidence>
<evidence type="ECO:0000256" key="2">
    <source>
        <dbReference type="ARBA" id="ARBA00003532"/>
    </source>
</evidence>
<evidence type="ECO:0000256" key="1">
    <source>
        <dbReference type="ARBA" id="ARBA00001966"/>
    </source>
</evidence>
<dbReference type="PANTHER" id="PTHR42859">
    <property type="entry name" value="OXIDOREDUCTASE"/>
    <property type="match status" value="1"/>
</dbReference>
<keyword evidence="5 12" id="KW-0004">4Fe-4S</keyword>
<evidence type="ECO:0000256" key="10">
    <source>
        <dbReference type="ARBA" id="ARBA00023014"/>
    </source>
</evidence>
<dbReference type="InterPro" id="IPR054830">
    <property type="entry name" value="FdxA_Actino"/>
</dbReference>
<dbReference type="EMBL" id="LT906441">
    <property type="protein sequence ID" value="SNV33293.1"/>
    <property type="molecule type" value="Genomic_DNA"/>
</dbReference>
<dbReference type="PROSITE" id="PS00198">
    <property type="entry name" value="4FE4S_FER_1"/>
    <property type="match status" value="1"/>
</dbReference>
<protein>
    <recommendedName>
        <fullName evidence="3 12">Ferredoxin</fullName>
    </recommendedName>
</protein>
<keyword evidence="11 12" id="KW-0003">3Fe-4S</keyword>
<name>A0A239WHA3_9ACTN</name>
<dbReference type="InterPro" id="IPR050294">
    <property type="entry name" value="RnfB_subfamily"/>
</dbReference>
<dbReference type="PROSITE" id="PS51379">
    <property type="entry name" value="4FE4S_FER_2"/>
    <property type="match status" value="1"/>
</dbReference>
<dbReference type="Gene3D" id="3.30.70.20">
    <property type="match status" value="1"/>
</dbReference>
<evidence type="ECO:0000256" key="11">
    <source>
        <dbReference type="ARBA" id="ARBA00023291"/>
    </source>
</evidence>
<evidence type="ECO:0000313" key="13">
    <source>
        <dbReference type="EMBL" id="SNV33293.1"/>
    </source>
</evidence>
<comment type="cofactor">
    <cofactor evidence="1 12">
        <name>[4Fe-4S] cluster</name>
        <dbReference type="ChEBI" id="CHEBI:49883"/>
    </cofactor>
</comment>
<dbReference type="GO" id="GO:0009055">
    <property type="term" value="F:electron transfer activity"/>
    <property type="evidence" value="ECO:0007669"/>
    <property type="project" value="UniProtKB-UniRule"/>
</dbReference>
<dbReference type="RefSeq" id="WP_021104522.1">
    <property type="nucleotide sequence ID" value="NZ_JAPJOE010000012.1"/>
</dbReference>
<reference evidence="13 14" key="1">
    <citation type="submission" date="2017-06" db="EMBL/GenBank/DDBJ databases">
        <authorList>
            <consortium name="Pathogen Informatics"/>
        </authorList>
    </citation>
    <scope>NUCLEOTIDE SEQUENCE [LARGE SCALE GENOMIC DNA]</scope>
    <source>
        <strain evidence="13 14">NCTC11865</strain>
    </source>
</reference>
<proteinExistence type="predicted"/>
<dbReference type="InterPro" id="IPR017896">
    <property type="entry name" value="4Fe4S_Fe-S-bd"/>
</dbReference>
<comment type="cofactor">
    <cofactor evidence="12">
        <name>[3Fe-4S] cluster</name>
        <dbReference type="ChEBI" id="CHEBI:21137"/>
    </cofactor>
    <text evidence="12">Binds 1 [3Fe-4S] cluster.</text>
</comment>
<keyword evidence="8 12" id="KW-0249">Electron transport</keyword>
<keyword evidence="4 12" id="KW-0813">Transport</keyword>
<evidence type="ECO:0000256" key="5">
    <source>
        <dbReference type="ARBA" id="ARBA00022485"/>
    </source>
</evidence>
<dbReference type="GO" id="GO:0051538">
    <property type="term" value="F:3 iron, 4 sulfur cluster binding"/>
    <property type="evidence" value="ECO:0007669"/>
    <property type="project" value="UniProtKB-UniRule"/>
</dbReference>
<dbReference type="PANTHER" id="PTHR42859:SF2">
    <property type="entry name" value="FERREDOXIN"/>
    <property type="match status" value="1"/>
</dbReference>
<dbReference type="InterPro" id="IPR017900">
    <property type="entry name" value="4Fe4S_Fe_S_CS"/>
</dbReference>
<dbReference type="Proteomes" id="UP000215332">
    <property type="component" value="Chromosome 1"/>
</dbReference>
<organism evidence="13 14">
    <name type="scientific">Cutibacterium granulosum</name>
    <dbReference type="NCBI Taxonomy" id="33011"/>
    <lineage>
        <taxon>Bacteria</taxon>
        <taxon>Bacillati</taxon>
        <taxon>Actinomycetota</taxon>
        <taxon>Actinomycetes</taxon>
        <taxon>Propionibacteriales</taxon>
        <taxon>Propionibacteriaceae</taxon>
        <taxon>Cutibacterium</taxon>
    </lineage>
</organism>
<dbReference type="NCBIfam" id="NF045480">
    <property type="entry name" value="FdxA_Actino"/>
    <property type="match status" value="1"/>
</dbReference>
<dbReference type="KEGG" id="cgrn:4412665_00932"/>
<dbReference type="GO" id="GO:0051539">
    <property type="term" value="F:4 iron, 4 sulfur cluster binding"/>
    <property type="evidence" value="ECO:0007669"/>
    <property type="project" value="UniProtKB-UniRule"/>
</dbReference>
<sequence length="106" mass="11455">MTYVIGLPCVDVKDRACVEECPVDCIYEGERTLYIHPDECVDCGACEPVCPVEAIYYEDDLPDDQGKFLTINSEFFDSLGSPGGAARLGPTGTDHPLVTALPPQGE</sequence>
<gene>
    <name evidence="13" type="ORF">SAMEA4412665_00932</name>
</gene>
<keyword evidence="6 12" id="KW-0479">Metal-binding</keyword>
<keyword evidence="10 12" id="KW-0411">Iron-sulfur</keyword>
<dbReference type="PRINTS" id="PR00354">
    <property type="entry name" value="7FE8SFRDOXIN"/>
</dbReference>
<accession>A0A2W5CLP1</accession>
<evidence type="ECO:0000256" key="12">
    <source>
        <dbReference type="RuleBase" id="RU365098"/>
    </source>
</evidence>
<dbReference type="Pfam" id="PF00037">
    <property type="entry name" value="Fer4"/>
    <property type="match status" value="1"/>
</dbReference>
<dbReference type="AlphaFoldDB" id="A0A239WHA3"/>
<evidence type="ECO:0000256" key="4">
    <source>
        <dbReference type="ARBA" id="ARBA00022448"/>
    </source>
</evidence>
<keyword evidence="9 12" id="KW-0408">Iron</keyword>
<dbReference type="GO" id="GO:0046872">
    <property type="term" value="F:metal ion binding"/>
    <property type="evidence" value="ECO:0007669"/>
    <property type="project" value="UniProtKB-UniRule"/>
</dbReference>
<comment type="function">
    <text evidence="2 12">Ferredoxins are iron-sulfur proteins that transfer electrons in a wide variety of metabolic reactions.</text>
</comment>
<keyword evidence="7" id="KW-0677">Repeat</keyword>
<dbReference type="InterPro" id="IPR000813">
    <property type="entry name" value="7Fe_ferredoxin"/>
</dbReference>
<evidence type="ECO:0000256" key="6">
    <source>
        <dbReference type="ARBA" id="ARBA00022723"/>
    </source>
</evidence>
<evidence type="ECO:0000256" key="3">
    <source>
        <dbReference type="ARBA" id="ARBA00013529"/>
    </source>
</evidence>
<evidence type="ECO:0000256" key="8">
    <source>
        <dbReference type="ARBA" id="ARBA00022982"/>
    </source>
</evidence>